<feature type="compositionally biased region" description="Polar residues" evidence="1">
    <location>
        <begin position="156"/>
        <end position="172"/>
    </location>
</feature>
<dbReference type="InterPro" id="IPR031961">
    <property type="entry name" value="DUF4780"/>
</dbReference>
<evidence type="ECO:0000313" key="3">
    <source>
        <dbReference type="RefSeq" id="XP_028147412.1"/>
    </source>
</evidence>
<feature type="compositionally biased region" description="Low complexity" evidence="1">
    <location>
        <begin position="204"/>
        <end position="214"/>
    </location>
</feature>
<feature type="compositionally biased region" description="Low complexity" evidence="1">
    <location>
        <begin position="175"/>
        <end position="188"/>
    </location>
</feature>
<feature type="domain" description="DUF4780" evidence="2">
    <location>
        <begin position="10"/>
        <end position="153"/>
    </location>
</feature>
<sequence length="221" mass="24560">IITYRLDRAILSTSNSQARAPTFKSWTYSGEIIRVACDDDEALAWLKKAIDDLKPWEDASLAVVSQDKLPNLTKASVWISEDVTNTSDDTKRVLRRLTAQNPDMSVARWCTFHHEAKTDPNGHLFVFGIGDEDMAVLKKRAMRLSYAFTSLTLKASKQKMEGTSSEPGTSDTRQPDTVTETETPVVPQQDDDHQMVVDEPCRGSTETTKAAASSSEEEMDA</sequence>
<name>A0A6P7GN39_DIAVI</name>
<reference evidence="3" key="1">
    <citation type="submission" date="2025-08" db="UniProtKB">
        <authorList>
            <consortium name="RefSeq"/>
        </authorList>
    </citation>
    <scope>IDENTIFICATION</scope>
    <source>
        <tissue evidence="3">Whole insect</tissue>
    </source>
</reference>
<dbReference type="AlphaFoldDB" id="A0A6P7GN39"/>
<gene>
    <name evidence="3" type="primary">LOC114340832</name>
</gene>
<evidence type="ECO:0000259" key="2">
    <source>
        <dbReference type="Pfam" id="PF16012"/>
    </source>
</evidence>
<feature type="region of interest" description="Disordered" evidence="1">
    <location>
        <begin position="156"/>
        <end position="221"/>
    </location>
</feature>
<dbReference type="InParanoid" id="A0A6P7GN39"/>
<organism evidence="3">
    <name type="scientific">Diabrotica virgifera virgifera</name>
    <name type="common">western corn rootworm</name>
    <dbReference type="NCBI Taxonomy" id="50390"/>
    <lineage>
        <taxon>Eukaryota</taxon>
        <taxon>Metazoa</taxon>
        <taxon>Ecdysozoa</taxon>
        <taxon>Arthropoda</taxon>
        <taxon>Hexapoda</taxon>
        <taxon>Insecta</taxon>
        <taxon>Pterygota</taxon>
        <taxon>Neoptera</taxon>
        <taxon>Endopterygota</taxon>
        <taxon>Coleoptera</taxon>
        <taxon>Polyphaga</taxon>
        <taxon>Cucujiformia</taxon>
        <taxon>Chrysomeloidea</taxon>
        <taxon>Chrysomelidae</taxon>
        <taxon>Galerucinae</taxon>
        <taxon>Diabroticina</taxon>
        <taxon>Diabroticites</taxon>
        <taxon>Diabrotica</taxon>
    </lineage>
</organism>
<evidence type="ECO:0000256" key="1">
    <source>
        <dbReference type="SAM" id="MobiDB-lite"/>
    </source>
</evidence>
<feature type="non-terminal residue" evidence="3">
    <location>
        <position position="1"/>
    </location>
</feature>
<proteinExistence type="predicted"/>
<feature type="compositionally biased region" description="Basic and acidic residues" evidence="1">
    <location>
        <begin position="190"/>
        <end position="201"/>
    </location>
</feature>
<protein>
    <submittedName>
        <fullName evidence="3">Uncharacterized protein LOC114340832</fullName>
    </submittedName>
</protein>
<dbReference type="Pfam" id="PF16012">
    <property type="entry name" value="DUF4780"/>
    <property type="match status" value="1"/>
</dbReference>
<dbReference type="RefSeq" id="XP_028147412.1">
    <property type="nucleotide sequence ID" value="XM_028291611.1"/>
</dbReference>
<accession>A0A6P7GN39</accession>